<evidence type="ECO:0000259" key="6">
    <source>
        <dbReference type="PROSITE" id="PS50001"/>
    </source>
</evidence>
<name>A0A183AB13_9TREM</name>
<sequence length="560" mass="64157">MLVLLINSKYYAPAVMARKEKENLVAKFDYYATESHELTILQGERLTLLDDSLQWWQVLNSQGEVGYVPSNYVRPVKQTLLNNLRNTLTRRKTSNDKLPKHYTPLMPRRYTEKDCVRQTSMPAMSLCETVETPGQNHIENNLRGELTPTKPKGSITPVSATQTKQLDDPVPETPVPISERTEDFYCRVFQTYEAQLADELSIRPGDLLRVYKRSPDGWWFGTLLDRGRPTVTGWFPSNLVYREMPCTTNTFRLRDVSCPATIPKCLNDQVSGNTVSNKCPPTSMVTRETALALYPYRRNHPEELSFQANEILEVIDRPTNQTDWWQCRTGQGEIGWAPRNYLLSLSGTDKKDGLRESNGLTSRSPGKFDQPEPCRSPTYNVDSELLRLAYARRSKLAKLFLAKPWFWGTLSRAECERMLKLFSVPGEFVIRDSESDPGNLTITMNTGKRNRNFKVIVHTNRYHIGYRVFNNLEDLIRYYQAHFIFTDDQQRYLLTQAFVYPGTPELELDRSDYAPTFRPYDAAHVGFTSPGNSIARGRTPPPPPPLPLPLPHYSVAGPNR</sequence>
<dbReference type="GO" id="GO:0005737">
    <property type="term" value="C:cytoplasm"/>
    <property type="evidence" value="ECO:0007669"/>
    <property type="project" value="TreeGrafter"/>
</dbReference>
<evidence type="ECO:0000256" key="1">
    <source>
        <dbReference type="ARBA" id="ARBA00022443"/>
    </source>
</evidence>
<dbReference type="Proteomes" id="UP000272942">
    <property type="component" value="Unassembled WGS sequence"/>
</dbReference>
<feature type="domain" description="SH3" evidence="7">
    <location>
        <begin position="19"/>
        <end position="78"/>
    </location>
</feature>
<keyword evidence="1 4" id="KW-0728">SH3 domain</keyword>
<dbReference type="InterPro" id="IPR036860">
    <property type="entry name" value="SH2_dom_sf"/>
</dbReference>
<dbReference type="InterPro" id="IPR036028">
    <property type="entry name" value="SH3-like_dom_sf"/>
</dbReference>
<evidence type="ECO:0000313" key="9">
    <source>
        <dbReference type="Proteomes" id="UP000272942"/>
    </source>
</evidence>
<dbReference type="InterPro" id="IPR001452">
    <property type="entry name" value="SH3_domain"/>
</dbReference>
<dbReference type="AlphaFoldDB" id="A0A183AB13"/>
<dbReference type="PROSITE" id="PS50001">
    <property type="entry name" value="SH2"/>
    <property type="match status" value="1"/>
</dbReference>
<feature type="region of interest" description="Disordered" evidence="5">
    <location>
        <begin position="136"/>
        <end position="172"/>
    </location>
</feature>
<keyword evidence="2 3" id="KW-0727">SH2 domain</keyword>
<evidence type="ECO:0000313" key="10">
    <source>
        <dbReference type="WBParaSite" id="ECPE_0000415601-mRNA-1"/>
    </source>
</evidence>
<accession>A0A183AB13</accession>
<dbReference type="GO" id="GO:0048013">
    <property type="term" value="P:ephrin receptor signaling pathway"/>
    <property type="evidence" value="ECO:0007669"/>
    <property type="project" value="TreeGrafter"/>
</dbReference>
<feature type="domain" description="SH2" evidence="6">
    <location>
        <begin position="405"/>
        <end position="480"/>
    </location>
</feature>
<dbReference type="GO" id="GO:0035591">
    <property type="term" value="F:signaling adaptor activity"/>
    <property type="evidence" value="ECO:0007669"/>
    <property type="project" value="TreeGrafter"/>
</dbReference>
<evidence type="ECO:0000256" key="2">
    <source>
        <dbReference type="ARBA" id="ARBA00022999"/>
    </source>
</evidence>
<dbReference type="PANTHER" id="PTHR19969">
    <property type="entry name" value="SH2-SH3 ADAPTOR PROTEIN-RELATED"/>
    <property type="match status" value="1"/>
</dbReference>
<dbReference type="SMART" id="SM00326">
    <property type="entry name" value="SH3"/>
    <property type="match status" value="3"/>
</dbReference>
<feature type="region of interest" description="Disordered" evidence="5">
    <location>
        <begin position="528"/>
        <end position="560"/>
    </location>
</feature>
<dbReference type="Gene3D" id="3.30.505.10">
    <property type="entry name" value="SH2 domain"/>
    <property type="match status" value="1"/>
</dbReference>
<dbReference type="SUPFAM" id="SSF50044">
    <property type="entry name" value="SH3-domain"/>
    <property type="match status" value="3"/>
</dbReference>
<dbReference type="Gene3D" id="2.30.30.40">
    <property type="entry name" value="SH3 Domains"/>
    <property type="match status" value="3"/>
</dbReference>
<feature type="compositionally biased region" description="Pro residues" evidence="5">
    <location>
        <begin position="539"/>
        <end position="550"/>
    </location>
</feature>
<dbReference type="Pfam" id="PF00018">
    <property type="entry name" value="SH3_1"/>
    <property type="match status" value="2"/>
</dbReference>
<reference evidence="10" key="1">
    <citation type="submission" date="2016-06" db="UniProtKB">
        <authorList>
            <consortium name="WormBaseParasite"/>
        </authorList>
    </citation>
    <scope>IDENTIFICATION</scope>
</reference>
<evidence type="ECO:0000313" key="8">
    <source>
        <dbReference type="EMBL" id="VDP71755.1"/>
    </source>
</evidence>
<dbReference type="SUPFAM" id="SSF55550">
    <property type="entry name" value="SH2 domain"/>
    <property type="match status" value="1"/>
</dbReference>
<keyword evidence="9" id="KW-1185">Reference proteome</keyword>
<evidence type="ECO:0000256" key="3">
    <source>
        <dbReference type="PROSITE-ProRule" id="PRU00191"/>
    </source>
</evidence>
<feature type="region of interest" description="Disordered" evidence="5">
    <location>
        <begin position="352"/>
        <end position="374"/>
    </location>
</feature>
<evidence type="ECO:0000259" key="7">
    <source>
        <dbReference type="PROSITE" id="PS50002"/>
    </source>
</evidence>
<dbReference type="GO" id="GO:0016477">
    <property type="term" value="P:cell migration"/>
    <property type="evidence" value="ECO:0007669"/>
    <property type="project" value="TreeGrafter"/>
</dbReference>
<dbReference type="OrthoDB" id="26539at2759"/>
<dbReference type="GO" id="GO:0030971">
    <property type="term" value="F:receptor tyrosine kinase binding"/>
    <property type="evidence" value="ECO:0007669"/>
    <property type="project" value="TreeGrafter"/>
</dbReference>
<dbReference type="EMBL" id="UZAN01041036">
    <property type="protein sequence ID" value="VDP71755.1"/>
    <property type="molecule type" value="Genomic_DNA"/>
</dbReference>
<feature type="domain" description="SH3" evidence="7">
    <location>
        <begin position="285"/>
        <end position="347"/>
    </location>
</feature>
<organism evidence="10">
    <name type="scientific">Echinostoma caproni</name>
    <dbReference type="NCBI Taxonomy" id="27848"/>
    <lineage>
        <taxon>Eukaryota</taxon>
        <taxon>Metazoa</taxon>
        <taxon>Spiralia</taxon>
        <taxon>Lophotrochozoa</taxon>
        <taxon>Platyhelminthes</taxon>
        <taxon>Trematoda</taxon>
        <taxon>Digenea</taxon>
        <taxon>Plagiorchiida</taxon>
        <taxon>Echinostomata</taxon>
        <taxon>Echinostomatoidea</taxon>
        <taxon>Echinostomatidae</taxon>
        <taxon>Echinostoma</taxon>
    </lineage>
</organism>
<dbReference type="WBParaSite" id="ECPE_0000415601-mRNA-1">
    <property type="protein sequence ID" value="ECPE_0000415601-mRNA-1"/>
    <property type="gene ID" value="ECPE_0000415601"/>
</dbReference>
<feature type="domain" description="SH3" evidence="7">
    <location>
        <begin position="181"/>
        <end position="245"/>
    </location>
</feature>
<protein>
    <submittedName>
        <fullName evidence="10">SH3 domain-containing protein</fullName>
    </submittedName>
</protein>
<dbReference type="SMART" id="SM00252">
    <property type="entry name" value="SH2"/>
    <property type="match status" value="1"/>
</dbReference>
<dbReference type="InterPro" id="IPR000980">
    <property type="entry name" value="SH2"/>
</dbReference>
<dbReference type="PANTHER" id="PTHR19969:SF14">
    <property type="entry name" value="DREADLOCKS, ISOFORM B"/>
    <property type="match status" value="1"/>
</dbReference>
<dbReference type="InterPro" id="IPR051184">
    <property type="entry name" value="Tyrosine-phos_adapter"/>
</dbReference>
<evidence type="ECO:0000256" key="5">
    <source>
        <dbReference type="SAM" id="MobiDB-lite"/>
    </source>
</evidence>
<reference evidence="8 9" key="2">
    <citation type="submission" date="2018-11" db="EMBL/GenBank/DDBJ databases">
        <authorList>
            <consortium name="Pathogen Informatics"/>
        </authorList>
    </citation>
    <scope>NUCLEOTIDE SEQUENCE [LARGE SCALE GENOMIC DNA]</scope>
    <source>
        <strain evidence="8 9">Egypt</strain>
    </source>
</reference>
<dbReference type="PROSITE" id="PS50002">
    <property type="entry name" value="SH3"/>
    <property type="match status" value="3"/>
</dbReference>
<evidence type="ECO:0000256" key="4">
    <source>
        <dbReference type="PROSITE-ProRule" id="PRU00192"/>
    </source>
</evidence>
<dbReference type="PRINTS" id="PR00401">
    <property type="entry name" value="SH2DOMAIN"/>
</dbReference>
<gene>
    <name evidence="8" type="ORF">ECPE_LOCUS4148</name>
</gene>
<dbReference type="PRINTS" id="PR00452">
    <property type="entry name" value="SH3DOMAIN"/>
</dbReference>
<dbReference type="Pfam" id="PF14604">
    <property type="entry name" value="SH3_9"/>
    <property type="match status" value="1"/>
</dbReference>
<proteinExistence type="predicted"/>
<dbReference type="Pfam" id="PF00017">
    <property type="entry name" value="SH2"/>
    <property type="match status" value="1"/>
</dbReference>